<keyword evidence="11" id="KW-0675">Receptor</keyword>
<organism evidence="15 16">
    <name type="scientific">Thalassobaculum litoreum DSM 18839</name>
    <dbReference type="NCBI Taxonomy" id="1123362"/>
    <lineage>
        <taxon>Bacteria</taxon>
        <taxon>Pseudomonadati</taxon>
        <taxon>Pseudomonadota</taxon>
        <taxon>Alphaproteobacteria</taxon>
        <taxon>Rhodospirillales</taxon>
        <taxon>Thalassobaculaceae</taxon>
        <taxon>Thalassobaculum</taxon>
    </lineage>
</organism>
<dbReference type="Pfam" id="PF00360">
    <property type="entry name" value="PHY"/>
    <property type="match status" value="1"/>
</dbReference>
<dbReference type="Pfam" id="PF08446">
    <property type="entry name" value="PAS_2"/>
    <property type="match status" value="1"/>
</dbReference>
<dbReference type="InterPro" id="IPR029016">
    <property type="entry name" value="GAF-like_dom_sf"/>
</dbReference>
<dbReference type="Gene3D" id="3.30.565.10">
    <property type="entry name" value="Histidine kinase-like ATPase, C-terminal domain"/>
    <property type="match status" value="1"/>
</dbReference>
<evidence type="ECO:0000256" key="2">
    <source>
        <dbReference type="ARBA" id="ARBA00012438"/>
    </source>
</evidence>
<reference evidence="15 16" key="1">
    <citation type="submission" date="2016-10" db="EMBL/GenBank/DDBJ databases">
        <authorList>
            <person name="Varghese N."/>
            <person name="Submissions S."/>
        </authorList>
    </citation>
    <scope>NUCLEOTIDE SEQUENCE [LARGE SCALE GENOMIC DNA]</scope>
    <source>
        <strain evidence="15 16">DSM 18839</strain>
    </source>
</reference>
<keyword evidence="8 15" id="KW-0418">Kinase</keyword>
<dbReference type="SMART" id="SM00065">
    <property type="entry name" value="GAF"/>
    <property type="match status" value="1"/>
</dbReference>
<sequence length="855" mass="93188">MSSLSETPPAIDPSECEREPIHQPGRVQFFGFLIAVSPDWTITQVSANTGTYIGLEPEDLLGSDLNSVLNREAIHNIRTRMQMLQDEDTVERLFRIRILDNLNREFDIALHVTGQTTILEFEPNSDVQQDYTAYVQPMINRVSKPETVKEACVSAAKAVRALTGFDRVMVYRFHDDDSGEVIAEVCNPDAESYLGLRYPASDIPSQARRMYLRSTLRIVSDIQAPTAEILPEKDPSTGEPLDLSLSSLRAVSPVHLEYLANMGVQASMSVSIVMRGKLWGLIACHHNSPRVLSFQARSATQMFGQLFALILEKKDNEISSLDRERAQALHDGLMARLATGSSIARQFQDLADMISQVIPCDGMIGWTEGVYNAVGEVPSQEELTDLLPFLSSMASGRIYATHDLASVLPEGVSAPASVAGLLAIPVSRSSRDFIVLMRREIGKTIEWAGAPDKAVTKRDGAERLSPRTSFAAWQEVVRGQSALWTDSDIRTAESLRVTLTEVILKMSETALAERTAANERQEILIAELNHRVRNIFNVIRGIWSQSSASGGGTVTGLTETVGGRIQALARAYDQVTEVDWRPASLWRLCATELAAYSGSGRDRLELRGQDALLLPNAVSATSLVMHELTTNSIKYGSLSAPSGWITVTSTGNTDGGLTIEWREQGGPPVSPPERIGFGTTIIEQSVPHELGGTTAVRFVADGLEVDITIPARFVAGMVNTPPPSVGQFREAPPPKQTISGSVLLLEDNLIIALASEDMLRNVGADHVWICSTVPQALRVIETSDIDFGVLDVNLGDTNAGDVARELSRRGVPFMFVTGYGERSPMKQAYPNAPVLQKPFAEERLALALATLSGQG</sequence>
<evidence type="ECO:0000256" key="4">
    <source>
        <dbReference type="ARBA" id="ARBA00022553"/>
    </source>
</evidence>
<dbReference type="GO" id="GO:0005524">
    <property type="term" value="F:ATP binding"/>
    <property type="evidence" value="ECO:0007669"/>
    <property type="project" value="UniProtKB-KW"/>
</dbReference>
<dbReference type="InterPro" id="IPR036890">
    <property type="entry name" value="HATPase_C_sf"/>
</dbReference>
<dbReference type="InterPro" id="IPR001294">
    <property type="entry name" value="Phytochrome"/>
</dbReference>
<dbReference type="InterPro" id="IPR011102">
    <property type="entry name" value="Sig_transdc_His_kinase_HWE"/>
</dbReference>
<dbReference type="InterPro" id="IPR011006">
    <property type="entry name" value="CheY-like_superfamily"/>
</dbReference>
<feature type="domain" description="Response regulatory" evidence="14">
    <location>
        <begin position="741"/>
        <end position="852"/>
    </location>
</feature>
<dbReference type="Gene3D" id="3.30.450.40">
    <property type="match status" value="1"/>
</dbReference>
<dbReference type="RefSeq" id="WP_093152271.1">
    <property type="nucleotide sequence ID" value="NZ_FNBW01000011.1"/>
</dbReference>
<evidence type="ECO:0000256" key="9">
    <source>
        <dbReference type="ARBA" id="ARBA00022840"/>
    </source>
</evidence>
<dbReference type="PANTHER" id="PTHR41523">
    <property type="entry name" value="TWO-COMPONENT SYSTEM SENSOR PROTEIN"/>
    <property type="match status" value="1"/>
</dbReference>
<dbReference type="InterPro" id="IPR001789">
    <property type="entry name" value="Sig_transdc_resp-reg_receiver"/>
</dbReference>
<accession>A0A8G2BM10</accession>
<dbReference type="Pfam" id="PF07536">
    <property type="entry name" value="HWE_HK"/>
    <property type="match status" value="1"/>
</dbReference>
<dbReference type="InterPro" id="IPR000014">
    <property type="entry name" value="PAS"/>
</dbReference>
<dbReference type="InterPro" id="IPR043150">
    <property type="entry name" value="Phytochrome_PHY_sf"/>
</dbReference>
<dbReference type="SMART" id="SM00911">
    <property type="entry name" value="HWE_HK"/>
    <property type="match status" value="1"/>
</dbReference>
<comment type="caution">
    <text evidence="15">The sequence shown here is derived from an EMBL/GenBank/DDBJ whole genome shotgun (WGS) entry which is preliminary data.</text>
</comment>
<keyword evidence="10" id="KW-0157">Chromophore</keyword>
<name>A0A8G2BM10_9PROT</name>
<dbReference type="Proteomes" id="UP000198615">
    <property type="component" value="Unassembled WGS sequence"/>
</dbReference>
<dbReference type="AlphaFoldDB" id="A0A8G2BM10"/>
<dbReference type="Gene3D" id="3.30.450.270">
    <property type="match status" value="1"/>
</dbReference>
<dbReference type="PROSITE" id="PS50110">
    <property type="entry name" value="RESPONSE_REGULATORY"/>
    <property type="match status" value="1"/>
</dbReference>
<dbReference type="EMBL" id="FNBW01000011">
    <property type="protein sequence ID" value="SDG14460.1"/>
    <property type="molecule type" value="Genomic_DNA"/>
</dbReference>
<evidence type="ECO:0000256" key="12">
    <source>
        <dbReference type="PROSITE-ProRule" id="PRU00169"/>
    </source>
</evidence>
<feature type="modified residue" description="4-aspartylphosphate" evidence="12">
    <location>
        <position position="791"/>
    </location>
</feature>
<evidence type="ECO:0000256" key="7">
    <source>
        <dbReference type="ARBA" id="ARBA00022741"/>
    </source>
</evidence>
<evidence type="ECO:0000256" key="3">
    <source>
        <dbReference type="ARBA" id="ARBA00022543"/>
    </source>
</evidence>
<evidence type="ECO:0000259" key="13">
    <source>
        <dbReference type="PROSITE" id="PS50046"/>
    </source>
</evidence>
<evidence type="ECO:0000256" key="1">
    <source>
        <dbReference type="ARBA" id="ARBA00000085"/>
    </source>
</evidence>
<dbReference type="InterPro" id="IPR013515">
    <property type="entry name" value="Phytochrome_cen-reg"/>
</dbReference>
<dbReference type="InterPro" id="IPR035965">
    <property type="entry name" value="PAS-like_dom_sf"/>
</dbReference>
<dbReference type="InterPro" id="IPR013654">
    <property type="entry name" value="PAS_2"/>
</dbReference>
<evidence type="ECO:0000256" key="6">
    <source>
        <dbReference type="ARBA" id="ARBA00022679"/>
    </source>
</evidence>
<dbReference type="PRINTS" id="PR01033">
    <property type="entry name" value="PHYTOCHROME"/>
</dbReference>
<dbReference type="InterPro" id="IPR016132">
    <property type="entry name" value="Phyto_chromo_attachment"/>
</dbReference>
<evidence type="ECO:0000256" key="10">
    <source>
        <dbReference type="ARBA" id="ARBA00022991"/>
    </source>
</evidence>
<keyword evidence="6" id="KW-0808">Transferase</keyword>
<proteinExistence type="predicted"/>
<evidence type="ECO:0000313" key="16">
    <source>
        <dbReference type="Proteomes" id="UP000198615"/>
    </source>
</evidence>
<protein>
    <recommendedName>
        <fullName evidence="2">histidine kinase</fullName>
        <ecNumber evidence="2">2.7.13.3</ecNumber>
    </recommendedName>
</protein>
<dbReference type="SMART" id="SM00448">
    <property type="entry name" value="REC"/>
    <property type="match status" value="1"/>
</dbReference>
<feature type="domain" description="Phytochrome chromophore attachment site" evidence="13">
    <location>
        <begin position="147"/>
        <end position="305"/>
    </location>
</feature>
<gene>
    <name evidence="15" type="ORF">SAMN05660686_03489</name>
</gene>
<dbReference type="Gene3D" id="3.40.50.2300">
    <property type="match status" value="1"/>
</dbReference>
<keyword evidence="7" id="KW-0547">Nucleotide-binding</keyword>
<dbReference type="GO" id="GO:0006355">
    <property type="term" value="P:regulation of DNA-templated transcription"/>
    <property type="evidence" value="ECO:0007669"/>
    <property type="project" value="InterPro"/>
</dbReference>
<evidence type="ECO:0000259" key="14">
    <source>
        <dbReference type="PROSITE" id="PS50110"/>
    </source>
</evidence>
<dbReference type="EC" id="2.7.13.3" evidence="2"/>
<dbReference type="PROSITE" id="PS50046">
    <property type="entry name" value="PHYTOCHROME_2"/>
    <property type="match status" value="1"/>
</dbReference>
<dbReference type="GO" id="GO:0000160">
    <property type="term" value="P:phosphorelay signal transduction system"/>
    <property type="evidence" value="ECO:0007669"/>
    <property type="project" value="InterPro"/>
</dbReference>
<evidence type="ECO:0000256" key="11">
    <source>
        <dbReference type="ARBA" id="ARBA00023170"/>
    </source>
</evidence>
<keyword evidence="16" id="KW-1185">Reference proteome</keyword>
<keyword evidence="4 12" id="KW-0597">Phosphoprotein</keyword>
<dbReference type="GO" id="GO:0009584">
    <property type="term" value="P:detection of visible light"/>
    <property type="evidence" value="ECO:0007669"/>
    <property type="project" value="InterPro"/>
</dbReference>
<dbReference type="Pfam" id="PF01590">
    <property type="entry name" value="GAF"/>
    <property type="match status" value="1"/>
</dbReference>
<dbReference type="SUPFAM" id="SSF55785">
    <property type="entry name" value="PYP-like sensor domain (PAS domain)"/>
    <property type="match status" value="1"/>
</dbReference>
<dbReference type="InterPro" id="IPR003018">
    <property type="entry name" value="GAF"/>
</dbReference>
<keyword evidence="3" id="KW-0600">Photoreceptor protein</keyword>
<dbReference type="CDD" id="cd00130">
    <property type="entry name" value="PAS"/>
    <property type="match status" value="1"/>
</dbReference>
<dbReference type="OrthoDB" id="9760752at2"/>
<dbReference type="Pfam" id="PF00072">
    <property type="entry name" value="Response_reg"/>
    <property type="match status" value="1"/>
</dbReference>
<keyword evidence="5" id="KW-0716">Sensory transduction</keyword>
<dbReference type="PANTHER" id="PTHR41523:SF7">
    <property type="entry name" value="HISTIDINE KINASE"/>
    <property type="match status" value="1"/>
</dbReference>
<evidence type="ECO:0000313" key="15">
    <source>
        <dbReference type="EMBL" id="SDG14460.1"/>
    </source>
</evidence>
<dbReference type="GO" id="GO:0009881">
    <property type="term" value="F:photoreceptor activity"/>
    <property type="evidence" value="ECO:0007669"/>
    <property type="project" value="UniProtKB-KW"/>
</dbReference>
<dbReference type="Gene3D" id="3.30.450.20">
    <property type="entry name" value="PAS domain"/>
    <property type="match status" value="1"/>
</dbReference>
<evidence type="ECO:0000256" key="5">
    <source>
        <dbReference type="ARBA" id="ARBA00022606"/>
    </source>
</evidence>
<dbReference type="SUPFAM" id="SSF55781">
    <property type="entry name" value="GAF domain-like"/>
    <property type="match status" value="2"/>
</dbReference>
<comment type="catalytic activity">
    <reaction evidence="1">
        <text>ATP + protein L-histidine = ADP + protein N-phospho-L-histidine.</text>
        <dbReference type="EC" id="2.7.13.3"/>
    </reaction>
</comment>
<dbReference type="SUPFAM" id="SSF52172">
    <property type="entry name" value="CheY-like"/>
    <property type="match status" value="1"/>
</dbReference>
<keyword evidence="9" id="KW-0067">ATP-binding</keyword>
<dbReference type="GO" id="GO:0004673">
    <property type="term" value="F:protein histidine kinase activity"/>
    <property type="evidence" value="ECO:0007669"/>
    <property type="project" value="UniProtKB-EC"/>
</dbReference>
<evidence type="ECO:0000256" key="8">
    <source>
        <dbReference type="ARBA" id="ARBA00022777"/>
    </source>
</evidence>